<gene>
    <name evidence="2" type="ordered locus">pQBR0314</name>
</gene>
<evidence type="ECO:0000313" key="2">
    <source>
        <dbReference type="EMBL" id="CAM96346.1"/>
    </source>
</evidence>
<name>A4V735_PSEFS</name>
<keyword evidence="2" id="KW-0614">Plasmid</keyword>
<evidence type="ECO:0000256" key="1">
    <source>
        <dbReference type="SAM" id="MobiDB-lite"/>
    </source>
</evidence>
<evidence type="ECO:0000313" key="3">
    <source>
        <dbReference type="Proteomes" id="UP000002332"/>
    </source>
</evidence>
<organism evidence="2 3">
    <name type="scientific">Pseudomonas fluorescens (strain SBW25)</name>
    <dbReference type="NCBI Taxonomy" id="216595"/>
    <lineage>
        <taxon>Bacteria</taxon>
        <taxon>Pseudomonadati</taxon>
        <taxon>Pseudomonadota</taxon>
        <taxon>Gammaproteobacteria</taxon>
        <taxon>Pseudomonadales</taxon>
        <taxon>Pseudomonadaceae</taxon>
        <taxon>Pseudomonas</taxon>
    </lineage>
</organism>
<feature type="compositionally biased region" description="Polar residues" evidence="1">
    <location>
        <begin position="79"/>
        <end position="92"/>
    </location>
</feature>
<proteinExistence type="predicted"/>
<dbReference type="AlphaFoldDB" id="A4V735"/>
<reference evidence="2 3" key="1">
    <citation type="journal article" date="2007" name="ISME J.">
        <title>Sequence-based analysis of pQBR103; a representative of a unique, transfer-proficient mega plasmid resident in the microbial community of sugar beet.</title>
        <authorList>
            <person name="Tett A."/>
            <person name="Spiers A.J."/>
            <person name="Crossman L.C."/>
            <person name="Ager D."/>
            <person name="Ciric L."/>
            <person name="Dow J.M."/>
            <person name="Fry J.C."/>
            <person name="Harris D."/>
            <person name="Lilley A."/>
            <person name="Oliver A."/>
            <person name="Parkhill J."/>
            <person name="Quail M.A."/>
            <person name="Rainey P.B."/>
            <person name="Saunders N.J."/>
            <person name="Seeger K."/>
            <person name="Snyder L.A.S."/>
            <person name="Squares R."/>
            <person name="Thomas C.M."/>
            <person name="Turner S.L."/>
            <person name="Zhang X.-X."/>
            <person name="Field D."/>
            <person name="Bailey M.J."/>
        </authorList>
    </citation>
    <scope>NUCLEOTIDE SEQUENCE [LARGE SCALE GENOMIC DNA]</scope>
    <source>
        <strain evidence="2 3">SBW25</strain>
    </source>
</reference>
<protein>
    <submittedName>
        <fullName evidence="2">Uncharacterized protein</fullName>
    </submittedName>
</protein>
<dbReference type="EMBL" id="AM235768">
    <property type="protein sequence ID" value="CAM96346.1"/>
    <property type="molecule type" value="Genomic_DNA"/>
</dbReference>
<sequence length="121" mass="12992">MAVNQRKALVPTGDSNVVTHYSQDLGTSSCGRTGSTLAITQERGQVSCKTCLRSMEKAAPTALTEGQSAPAQQPKPLVTQPQRSVQHASSKLTARASWGNRLAQMPGRNRMPRGNAQQVYI</sequence>
<geneLocation type="plasmid" evidence="2 3">
    <name>pQBR103</name>
</geneLocation>
<accession>A4V735</accession>
<dbReference type="Proteomes" id="UP000002332">
    <property type="component" value="Plasmid pQBR103"/>
</dbReference>
<feature type="region of interest" description="Disordered" evidence="1">
    <location>
        <begin position="57"/>
        <end position="121"/>
    </location>
</feature>